<keyword evidence="4 6" id="KW-0472">Membrane</keyword>
<keyword evidence="8" id="KW-1185">Reference proteome</keyword>
<comment type="subcellular location">
    <subcellularLocation>
        <location evidence="1">Membrane</location>
        <topology evidence="1">Multi-pass membrane protein</topology>
    </subcellularLocation>
</comment>
<feature type="compositionally biased region" description="Low complexity" evidence="5">
    <location>
        <begin position="26"/>
        <end position="67"/>
    </location>
</feature>
<feature type="region of interest" description="Disordered" evidence="5">
    <location>
        <begin position="1"/>
        <end position="67"/>
    </location>
</feature>
<feature type="transmembrane region" description="Helical" evidence="6">
    <location>
        <begin position="111"/>
        <end position="132"/>
    </location>
</feature>
<evidence type="ECO:0000256" key="5">
    <source>
        <dbReference type="SAM" id="MobiDB-lite"/>
    </source>
</evidence>
<evidence type="ECO:0000256" key="1">
    <source>
        <dbReference type="ARBA" id="ARBA00004141"/>
    </source>
</evidence>
<feature type="transmembrane region" description="Helical" evidence="6">
    <location>
        <begin position="138"/>
        <end position="156"/>
    </location>
</feature>
<dbReference type="InterPro" id="IPR019109">
    <property type="entry name" value="MamF_MmsF"/>
</dbReference>
<proteinExistence type="predicted"/>
<organism evidence="7 8">
    <name type="scientific">Microlunatus endophyticus</name>
    <dbReference type="NCBI Taxonomy" id="1716077"/>
    <lineage>
        <taxon>Bacteria</taxon>
        <taxon>Bacillati</taxon>
        <taxon>Actinomycetota</taxon>
        <taxon>Actinomycetes</taxon>
        <taxon>Propionibacteriales</taxon>
        <taxon>Propionibacteriaceae</taxon>
        <taxon>Microlunatus</taxon>
    </lineage>
</organism>
<name>A0A917W3K6_9ACTN</name>
<comment type="caution">
    <text evidence="7">The sequence shown here is derived from an EMBL/GenBank/DDBJ whole genome shotgun (WGS) entry which is preliminary data.</text>
</comment>
<evidence type="ECO:0008006" key="9">
    <source>
        <dbReference type="Google" id="ProtNLM"/>
    </source>
</evidence>
<evidence type="ECO:0000256" key="3">
    <source>
        <dbReference type="ARBA" id="ARBA00022989"/>
    </source>
</evidence>
<keyword evidence="2 6" id="KW-0812">Transmembrane</keyword>
<evidence type="ECO:0000256" key="6">
    <source>
        <dbReference type="SAM" id="Phobius"/>
    </source>
</evidence>
<dbReference type="EMBL" id="BMMZ01000005">
    <property type="protein sequence ID" value="GGL64177.1"/>
    <property type="molecule type" value="Genomic_DNA"/>
</dbReference>
<dbReference type="RefSeq" id="WP_188895539.1">
    <property type="nucleotide sequence ID" value="NZ_BMMZ01000005.1"/>
</dbReference>
<evidence type="ECO:0000256" key="2">
    <source>
        <dbReference type="ARBA" id="ARBA00022692"/>
    </source>
</evidence>
<evidence type="ECO:0000313" key="8">
    <source>
        <dbReference type="Proteomes" id="UP000613840"/>
    </source>
</evidence>
<evidence type="ECO:0000256" key="4">
    <source>
        <dbReference type="ARBA" id="ARBA00023136"/>
    </source>
</evidence>
<evidence type="ECO:0000313" key="7">
    <source>
        <dbReference type="EMBL" id="GGL64177.1"/>
    </source>
</evidence>
<dbReference type="Proteomes" id="UP000613840">
    <property type="component" value="Unassembled WGS sequence"/>
</dbReference>
<sequence length="174" mass="18446">MTEPHLGDDPYWQNGSGQPGPGPSGLGLPPHSPGSHQQQGSYRQPQQPPYQQGPYQQGPYGPTGQPPLSDADAQLWSMLSHVGVIVTGFIGPLIIWAVFKDRNPLVRQNAAAATNFGFLMAIGYVVGSILLVVVVGGLVMAAAAVLAIIFGIIGAVRANNGEVYSYPFNVKWIK</sequence>
<reference evidence="7" key="1">
    <citation type="journal article" date="2014" name="Int. J. Syst. Evol. Microbiol.">
        <title>Complete genome sequence of Corynebacterium casei LMG S-19264T (=DSM 44701T), isolated from a smear-ripened cheese.</title>
        <authorList>
            <consortium name="US DOE Joint Genome Institute (JGI-PGF)"/>
            <person name="Walter F."/>
            <person name="Albersmeier A."/>
            <person name="Kalinowski J."/>
            <person name="Ruckert C."/>
        </authorList>
    </citation>
    <scope>NUCLEOTIDE SEQUENCE</scope>
    <source>
        <strain evidence="7">CGMCC 4.7306</strain>
    </source>
</reference>
<accession>A0A917W3K6</accession>
<reference evidence="7" key="2">
    <citation type="submission" date="2020-09" db="EMBL/GenBank/DDBJ databases">
        <authorList>
            <person name="Sun Q."/>
            <person name="Zhou Y."/>
        </authorList>
    </citation>
    <scope>NUCLEOTIDE SEQUENCE</scope>
    <source>
        <strain evidence="7">CGMCC 4.7306</strain>
    </source>
</reference>
<keyword evidence="3 6" id="KW-1133">Transmembrane helix</keyword>
<dbReference type="Pfam" id="PF09685">
    <property type="entry name" value="MamF_MmsF"/>
    <property type="match status" value="1"/>
</dbReference>
<feature type="transmembrane region" description="Helical" evidence="6">
    <location>
        <begin position="75"/>
        <end position="99"/>
    </location>
</feature>
<dbReference type="AlphaFoldDB" id="A0A917W3K6"/>
<protein>
    <recommendedName>
        <fullName evidence="9">DUF4870 domain-containing protein</fullName>
    </recommendedName>
</protein>
<gene>
    <name evidence="7" type="ORF">GCM10011575_23270</name>
</gene>